<keyword evidence="3" id="KW-1185">Reference proteome</keyword>
<evidence type="ECO:0000259" key="1">
    <source>
        <dbReference type="Pfam" id="PF00310"/>
    </source>
</evidence>
<proteinExistence type="predicted"/>
<sequence>MSPVGMHQFLFPKPSQILEYQLATKEAGFELPPLGEYAVGMFSCPFLKVGWNKAKSYSQSRGIAWAHYLDWQLVPTDNSELGKYALQTEPIIEQVLLTPTPKSEDSIPASPAGKSKRAALKGDILVTILEGCSLEVSFDIPDSSNYPLRSELQRKMKTDNLPTLENVAKKT</sequence>
<dbReference type="InterPro" id="IPR029055">
    <property type="entry name" value="Ntn_hydrolases_N"/>
</dbReference>
<dbReference type="EMBL" id="CACTIH010005428">
    <property type="protein sequence ID" value="CAA2991776.1"/>
    <property type="molecule type" value="Genomic_DNA"/>
</dbReference>
<dbReference type="Pfam" id="PF00310">
    <property type="entry name" value="GATase_2"/>
    <property type="match status" value="1"/>
</dbReference>
<accession>A0A8S0SIH6</accession>
<feature type="domain" description="Glutamine amidotransferase type-2" evidence="1">
    <location>
        <begin position="12"/>
        <end position="103"/>
    </location>
</feature>
<evidence type="ECO:0000313" key="3">
    <source>
        <dbReference type="Proteomes" id="UP000594638"/>
    </source>
</evidence>
<gene>
    <name evidence="2" type="ORF">OLEA9_A101517</name>
</gene>
<dbReference type="Proteomes" id="UP000594638">
    <property type="component" value="Unassembled WGS sequence"/>
</dbReference>
<dbReference type="Gene3D" id="3.60.20.10">
    <property type="entry name" value="Glutamine Phosphoribosylpyrophosphate, subunit 1, domain 1"/>
    <property type="match status" value="1"/>
</dbReference>
<dbReference type="InterPro" id="IPR017932">
    <property type="entry name" value="GATase_2_dom"/>
</dbReference>
<protein>
    <submittedName>
        <fullName evidence="2">Glutamate synthase 1 [NADH], chloroplastic isoform X1</fullName>
    </submittedName>
</protein>
<dbReference type="SUPFAM" id="SSF56235">
    <property type="entry name" value="N-terminal nucleophile aminohydrolases (Ntn hydrolases)"/>
    <property type="match status" value="1"/>
</dbReference>
<dbReference type="Gramene" id="OE9A101517T1">
    <property type="protein sequence ID" value="OE9A101517C1"/>
    <property type="gene ID" value="OE9A101517"/>
</dbReference>
<dbReference type="AlphaFoldDB" id="A0A8S0SIH6"/>
<name>A0A8S0SIH6_OLEEU</name>
<organism evidence="2 3">
    <name type="scientific">Olea europaea subsp. europaea</name>
    <dbReference type="NCBI Taxonomy" id="158383"/>
    <lineage>
        <taxon>Eukaryota</taxon>
        <taxon>Viridiplantae</taxon>
        <taxon>Streptophyta</taxon>
        <taxon>Embryophyta</taxon>
        <taxon>Tracheophyta</taxon>
        <taxon>Spermatophyta</taxon>
        <taxon>Magnoliopsida</taxon>
        <taxon>eudicotyledons</taxon>
        <taxon>Gunneridae</taxon>
        <taxon>Pentapetalae</taxon>
        <taxon>asterids</taxon>
        <taxon>lamiids</taxon>
        <taxon>Lamiales</taxon>
        <taxon>Oleaceae</taxon>
        <taxon>Oleeae</taxon>
        <taxon>Olea</taxon>
    </lineage>
</organism>
<evidence type="ECO:0000313" key="2">
    <source>
        <dbReference type="EMBL" id="CAA2991776.1"/>
    </source>
</evidence>
<dbReference type="OrthoDB" id="1935369at2759"/>
<reference evidence="2 3" key="1">
    <citation type="submission" date="2019-12" db="EMBL/GenBank/DDBJ databases">
        <authorList>
            <person name="Alioto T."/>
            <person name="Alioto T."/>
            <person name="Gomez Garrido J."/>
        </authorList>
    </citation>
    <scope>NUCLEOTIDE SEQUENCE [LARGE SCALE GENOMIC DNA]</scope>
</reference>
<comment type="caution">
    <text evidence="2">The sequence shown here is derived from an EMBL/GenBank/DDBJ whole genome shotgun (WGS) entry which is preliminary data.</text>
</comment>